<evidence type="ECO:0000259" key="8">
    <source>
        <dbReference type="PROSITE" id="PS50928"/>
    </source>
</evidence>
<keyword evidence="2 7" id="KW-0813">Transport</keyword>
<proteinExistence type="inferred from homology"/>
<feature type="transmembrane region" description="Helical" evidence="7">
    <location>
        <begin position="142"/>
        <end position="163"/>
    </location>
</feature>
<dbReference type="GO" id="GO:0055085">
    <property type="term" value="P:transmembrane transport"/>
    <property type="evidence" value="ECO:0007669"/>
    <property type="project" value="InterPro"/>
</dbReference>
<evidence type="ECO:0000256" key="1">
    <source>
        <dbReference type="ARBA" id="ARBA00004651"/>
    </source>
</evidence>
<dbReference type="PANTHER" id="PTHR43744">
    <property type="entry name" value="ABC TRANSPORTER PERMEASE PROTEIN MG189-RELATED-RELATED"/>
    <property type="match status" value="1"/>
</dbReference>
<evidence type="ECO:0000313" key="9">
    <source>
        <dbReference type="EMBL" id="GIP16178.1"/>
    </source>
</evidence>
<feature type="transmembrane region" description="Helical" evidence="7">
    <location>
        <begin position="260"/>
        <end position="279"/>
    </location>
</feature>
<gene>
    <name evidence="9" type="ORF">J40TS1_18200</name>
</gene>
<dbReference type="Proteomes" id="UP000683139">
    <property type="component" value="Unassembled WGS sequence"/>
</dbReference>
<dbReference type="Gene3D" id="1.10.3720.10">
    <property type="entry name" value="MetI-like"/>
    <property type="match status" value="1"/>
</dbReference>
<dbReference type="PROSITE" id="PS50928">
    <property type="entry name" value="ABC_TM1"/>
    <property type="match status" value="1"/>
</dbReference>
<evidence type="ECO:0000256" key="3">
    <source>
        <dbReference type="ARBA" id="ARBA00022475"/>
    </source>
</evidence>
<keyword evidence="5 7" id="KW-1133">Transmembrane helix</keyword>
<comment type="subcellular location">
    <subcellularLocation>
        <location evidence="1 7">Cell membrane</location>
        <topology evidence="1 7">Multi-pass membrane protein</topology>
    </subcellularLocation>
</comment>
<evidence type="ECO:0000313" key="10">
    <source>
        <dbReference type="Proteomes" id="UP000683139"/>
    </source>
</evidence>
<dbReference type="SUPFAM" id="SSF161098">
    <property type="entry name" value="MetI-like"/>
    <property type="match status" value="1"/>
</dbReference>
<dbReference type="RefSeq" id="WP_213514403.1">
    <property type="nucleotide sequence ID" value="NZ_BOSE01000002.1"/>
</dbReference>
<sequence length="294" mass="33563">MSIKESFSDRILKMFFYIAIALFSVYCLIPFWSVIASSLTTEASLVKNGYMFWPSEFSLDAYKLIFQDNTIYKSYGVTTFVTVVGTALSMIFTSAMAYTLSVKSVKYRNHMAFYIYFTMLFHGGLVATYLLISKYLDMKDSIWVLIIPSMLSAWNMFLLRNFFASIDDSIAESAKIDGANDAYILFRIILPISLPAIATIGLFYALSYWNKWFDAMLYINNKDLFPLQYLIQRIMNNLDFINQISADVTLPNFIPPAMTVRLATTVVTIGPIIFLYPFLQKYFVKGLMVGAVKG</sequence>
<keyword evidence="3" id="KW-1003">Cell membrane</keyword>
<feature type="domain" description="ABC transmembrane type-1" evidence="8">
    <location>
        <begin position="75"/>
        <end position="279"/>
    </location>
</feature>
<feature type="transmembrane region" description="Helical" evidence="7">
    <location>
        <begin position="113"/>
        <end position="136"/>
    </location>
</feature>
<accession>A0A920CYA7</accession>
<evidence type="ECO:0000256" key="5">
    <source>
        <dbReference type="ARBA" id="ARBA00022989"/>
    </source>
</evidence>
<reference evidence="9" key="1">
    <citation type="submission" date="2021-03" db="EMBL/GenBank/DDBJ databases">
        <title>Antimicrobial resistance genes in bacteria isolated from Japanese honey, and their potential for conferring macrolide and lincosamide resistance in the American foulbrood pathogen Paenibacillus larvae.</title>
        <authorList>
            <person name="Okamoto M."/>
            <person name="Kumagai M."/>
            <person name="Kanamori H."/>
            <person name="Takamatsu D."/>
        </authorList>
    </citation>
    <scope>NUCLEOTIDE SEQUENCE</scope>
    <source>
        <strain evidence="9">J40TS1</strain>
    </source>
</reference>
<dbReference type="EMBL" id="BOSE01000002">
    <property type="protein sequence ID" value="GIP16178.1"/>
    <property type="molecule type" value="Genomic_DNA"/>
</dbReference>
<name>A0A920CYA7_9BACL</name>
<evidence type="ECO:0000256" key="7">
    <source>
        <dbReference type="RuleBase" id="RU363032"/>
    </source>
</evidence>
<dbReference type="GO" id="GO:0005886">
    <property type="term" value="C:plasma membrane"/>
    <property type="evidence" value="ECO:0007669"/>
    <property type="project" value="UniProtKB-SubCell"/>
</dbReference>
<dbReference type="Pfam" id="PF00528">
    <property type="entry name" value="BPD_transp_1"/>
    <property type="match status" value="1"/>
</dbReference>
<feature type="transmembrane region" description="Helical" evidence="7">
    <location>
        <begin position="12"/>
        <end position="35"/>
    </location>
</feature>
<dbReference type="InterPro" id="IPR035906">
    <property type="entry name" value="MetI-like_sf"/>
</dbReference>
<comment type="caution">
    <text evidence="9">The sequence shown here is derived from an EMBL/GenBank/DDBJ whole genome shotgun (WGS) entry which is preliminary data.</text>
</comment>
<dbReference type="PANTHER" id="PTHR43744:SF9">
    <property type="entry name" value="POLYGALACTURONAN_RHAMNOGALACTURONAN TRANSPORT SYSTEM PERMEASE PROTEIN YTCP"/>
    <property type="match status" value="1"/>
</dbReference>
<evidence type="ECO:0000256" key="2">
    <source>
        <dbReference type="ARBA" id="ARBA00022448"/>
    </source>
</evidence>
<keyword evidence="4 7" id="KW-0812">Transmembrane</keyword>
<protein>
    <submittedName>
        <fullName evidence="9">Sugar ABC transporter permease</fullName>
    </submittedName>
</protein>
<keyword evidence="10" id="KW-1185">Reference proteome</keyword>
<evidence type="ECO:0000256" key="4">
    <source>
        <dbReference type="ARBA" id="ARBA00022692"/>
    </source>
</evidence>
<dbReference type="CDD" id="cd06261">
    <property type="entry name" value="TM_PBP2"/>
    <property type="match status" value="1"/>
</dbReference>
<dbReference type="AlphaFoldDB" id="A0A920CYA7"/>
<feature type="transmembrane region" description="Helical" evidence="7">
    <location>
        <begin position="184"/>
        <end position="206"/>
    </location>
</feature>
<dbReference type="InterPro" id="IPR000515">
    <property type="entry name" value="MetI-like"/>
</dbReference>
<organism evidence="9 10">
    <name type="scientific">Paenibacillus montaniterrae</name>
    <dbReference type="NCBI Taxonomy" id="429341"/>
    <lineage>
        <taxon>Bacteria</taxon>
        <taxon>Bacillati</taxon>
        <taxon>Bacillota</taxon>
        <taxon>Bacilli</taxon>
        <taxon>Bacillales</taxon>
        <taxon>Paenibacillaceae</taxon>
        <taxon>Paenibacillus</taxon>
    </lineage>
</organism>
<comment type="similarity">
    <text evidence="7">Belongs to the binding-protein-dependent transport system permease family.</text>
</comment>
<feature type="transmembrane region" description="Helical" evidence="7">
    <location>
        <begin position="80"/>
        <end position="101"/>
    </location>
</feature>
<keyword evidence="6 7" id="KW-0472">Membrane</keyword>
<evidence type="ECO:0000256" key="6">
    <source>
        <dbReference type="ARBA" id="ARBA00023136"/>
    </source>
</evidence>